<accession>A0ACC1L4Y4</accession>
<organism evidence="1 2">
    <name type="scientific">Coemansia helicoidea</name>
    <dbReference type="NCBI Taxonomy" id="1286919"/>
    <lineage>
        <taxon>Eukaryota</taxon>
        <taxon>Fungi</taxon>
        <taxon>Fungi incertae sedis</taxon>
        <taxon>Zoopagomycota</taxon>
        <taxon>Kickxellomycotina</taxon>
        <taxon>Kickxellomycetes</taxon>
        <taxon>Kickxellales</taxon>
        <taxon>Kickxellaceae</taxon>
        <taxon>Coemansia</taxon>
    </lineage>
</organism>
<dbReference type="EMBL" id="JANBUN010000850">
    <property type="protein sequence ID" value="KAJ2800999.1"/>
    <property type="molecule type" value="Genomic_DNA"/>
</dbReference>
<proteinExistence type="predicted"/>
<dbReference type="Proteomes" id="UP001140087">
    <property type="component" value="Unassembled WGS sequence"/>
</dbReference>
<name>A0ACC1L4Y4_9FUNG</name>
<gene>
    <name evidence="1" type="ORF">H4R21_002959</name>
</gene>
<keyword evidence="2" id="KW-1185">Reference proteome</keyword>
<evidence type="ECO:0000313" key="1">
    <source>
        <dbReference type="EMBL" id="KAJ2800999.1"/>
    </source>
</evidence>
<evidence type="ECO:0000313" key="2">
    <source>
        <dbReference type="Proteomes" id="UP001140087"/>
    </source>
</evidence>
<protein>
    <submittedName>
        <fullName evidence="1">Uncharacterized protein</fullName>
    </submittedName>
</protein>
<reference evidence="1" key="1">
    <citation type="submission" date="2022-07" db="EMBL/GenBank/DDBJ databases">
        <title>Phylogenomic reconstructions and comparative analyses of Kickxellomycotina fungi.</title>
        <authorList>
            <person name="Reynolds N.K."/>
            <person name="Stajich J.E."/>
            <person name="Barry K."/>
            <person name="Grigoriev I.V."/>
            <person name="Crous P."/>
            <person name="Smith M.E."/>
        </authorList>
    </citation>
    <scope>NUCLEOTIDE SEQUENCE</scope>
    <source>
        <strain evidence="1">BCRC 34780</strain>
    </source>
</reference>
<comment type="caution">
    <text evidence="1">The sequence shown here is derived from an EMBL/GenBank/DDBJ whole genome shotgun (WGS) entry which is preliminary data.</text>
</comment>
<sequence length="340" mass="36589">MAGSILQKVGATLRRRRPAVQLGVYVAISLMAMLDMAMLSSSWSNTRFMRESGAFTGLFVVTSAAATMAISSVFAAAVETRRRALLHDKATPQICERLTADSVERVLCCLMAGWWLAMALCVSNTAFVFRTEISRCAHRALPSHSLLPGVSPDSAAVACRVFRGSLALSWMICAMWLVRAWRVLARRSLDFDSQSFPERDNPEEGIGALKPVTAYLVNPETFSPGAPLALHQPPDAMSSVASDCNSPGIAGARFRPTIGRAYRCSAYGVVQQGHTGGGLNPAAVPERNPRPDAPEHSACCLRPHVVGTATLATEPVEPRAPSPLLDRHNVCRTVPESATY</sequence>